<sequence>MGEYDPDTGDISLSLPSSGSLPHLSTLLDPSSRNSSPSPSPSSRTPSARLPLAAPSPTRLLGKGLWARTQSFNDAGSSRSSPSFDGSRSTPPGVPSVSLNDDEDDGPPTPLAGPSFWGLPDRPSSATPQMRSVPQADPTFLNSTPTAPYGFNRRTSSSGNVSRSRSLNIRLGDVTADPDLMHAHASPSRAGAGGSGVRTPSMRIGWARKPGDPRPPPLVTPEVRERMSRWVKEIVVCNFDLERGPVVERRALGRRWGPGEKENVAFSSFPDTSLFSEGSILFSFKIRHIPPDPTTLALPEPPSPLPDRLSPGGHIPTVEQGLLNLSEKNSLAPPSPSPSAMSRFGSSESKAEEYRRWDERGREWLYGYVWFEQKKDRGIARGYMQKSLVILTHLPFPSLFFAMLDRCAPIFFKHGYSALEAACHSIASWPDPRTDAVLELPFMSEVISAKLPDSAETPQIGRAFGTPWTGSNPVERPLLASLPHSAPLRAFASFLPALWSLWECLVLAEPVLVIAPDPRTCSEIVWWLRDLLRPIPPAGDFRPYLHIHDHDFSLLVNSNKPQAGVVVGVTNPFFRNAASHWPNVISIPGDRPRRVTANGSSSPRLPEVPEGFLSRRHRSVQKDRTLLKRLEAVVAEGDLDDPAANEALRTHFQQLTEKMLVPLNRYFQTLIPSPSTPSTAAQTIKPFSLPTFLTHLRNHGPNPLLFRTKGLSTKSRVESDFYASFCMSPTFAGWLHARIHSLGTAVAATTQNPSTPNLSGYPSPSSPISPRTIVSAQSKSRFGPGGAGGATPPIGLGINEAKIVYPSEEGRVEQDSHSDATRQSSESSGGNWRASEETPRSVSPAAMDYLVGGRRGSEGLVRGLDHLSVTQKERM</sequence>
<dbReference type="AlphaFoldDB" id="A0A427YL91"/>
<accession>A0A427YL91</accession>
<dbReference type="EMBL" id="RSCD01000007">
    <property type="protein sequence ID" value="RSH91863.1"/>
    <property type="molecule type" value="Genomic_DNA"/>
</dbReference>
<proteinExistence type="inferred from homology"/>
<dbReference type="InterPro" id="IPR037516">
    <property type="entry name" value="Tripartite_DENN"/>
</dbReference>
<feature type="compositionally biased region" description="Low complexity" evidence="2">
    <location>
        <begin position="153"/>
        <end position="166"/>
    </location>
</feature>
<feature type="compositionally biased region" description="Polar residues" evidence="2">
    <location>
        <begin position="821"/>
        <end position="830"/>
    </location>
</feature>
<dbReference type="OrthoDB" id="10265409at2759"/>
<dbReference type="PANTHER" id="PTHR13677:SF0">
    <property type="entry name" value="LD41638P"/>
    <property type="match status" value="1"/>
</dbReference>
<evidence type="ECO:0000256" key="1">
    <source>
        <dbReference type="ARBA" id="ARBA00007159"/>
    </source>
</evidence>
<evidence type="ECO:0000313" key="5">
    <source>
        <dbReference type="Proteomes" id="UP000279259"/>
    </source>
</evidence>
<feature type="domain" description="UDENN" evidence="3">
    <location>
        <begin position="262"/>
        <end position="745"/>
    </location>
</feature>
<evidence type="ECO:0000313" key="4">
    <source>
        <dbReference type="EMBL" id="RSH91863.1"/>
    </source>
</evidence>
<feature type="compositionally biased region" description="Polar residues" evidence="2">
    <location>
        <begin position="751"/>
        <end position="760"/>
    </location>
</feature>
<feature type="region of interest" description="Disordered" evidence="2">
    <location>
        <begin position="809"/>
        <end position="846"/>
    </location>
</feature>
<feature type="region of interest" description="Disordered" evidence="2">
    <location>
        <begin position="327"/>
        <end position="346"/>
    </location>
</feature>
<dbReference type="InterPro" id="IPR024224">
    <property type="entry name" value="DENND6"/>
</dbReference>
<reference evidence="4 5" key="1">
    <citation type="submission" date="2018-11" db="EMBL/GenBank/DDBJ databases">
        <title>Genome sequence of Saitozyma podzolica DSM 27192.</title>
        <authorList>
            <person name="Aliyu H."/>
            <person name="Gorte O."/>
            <person name="Ochsenreither K."/>
        </authorList>
    </citation>
    <scope>NUCLEOTIDE SEQUENCE [LARGE SCALE GENOMIC DNA]</scope>
    <source>
        <strain evidence="4 5">DSM 27192</strain>
    </source>
</reference>
<dbReference type="Proteomes" id="UP000279259">
    <property type="component" value="Unassembled WGS sequence"/>
</dbReference>
<name>A0A427YL91_9TREE</name>
<gene>
    <name evidence="4" type="ORF">EHS25_009233</name>
</gene>
<dbReference type="GO" id="GO:0055037">
    <property type="term" value="C:recycling endosome"/>
    <property type="evidence" value="ECO:0007669"/>
    <property type="project" value="TreeGrafter"/>
</dbReference>
<evidence type="ECO:0000256" key="2">
    <source>
        <dbReference type="SAM" id="MobiDB-lite"/>
    </source>
</evidence>
<comment type="similarity">
    <text evidence="1">Belongs to the DENND6 family.</text>
</comment>
<comment type="caution">
    <text evidence="4">The sequence shown here is derived from an EMBL/GenBank/DDBJ whole genome shotgun (WGS) entry which is preliminary data.</text>
</comment>
<evidence type="ECO:0000259" key="3">
    <source>
        <dbReference type="PROSITE" id="PS50211"/>
    </source>
</evidence>
<keyword evidence="5" id="KW-1185">Reference proteome</keyword>
<feature type="compositionally biased region" description="Low complexity" evidence="2">
    <location>
        <begin position="76"/>
        <end position="89"/>
    </location>
</feature>
<protein>
    <recommendedName>
        <fullName evidence="3">UDENN domain-containing protein</fullName>
    </recommendedName>
</protein>
<feature type="region of interest" description="Disordered" evidence="2">
    <location>
        <begin position="1"/>
        <end position="166"/>
    </location>
</feature>
<organism evidence="4 5">
    <name type="scientific">Saitozyma podzolica</name>
    <dbReference type="NCBI Taxonomy" id="1890683"/>
    <lineage>
        <taxon>Eukaryota</taxon>
        <taxon>Fungi</taxon>
        <taxon>Dikarya</taxon>
        <taxon>Basidiomycota</taxon>
        <taxon>Agaricomycotina</taxon>
        <taxon>Tremellomycetes</taxon>
        <taxon>Tremellales</taxon>
        <taxon>Trimorphomycetaceae</taxon>
        <taxon>Saitozyma</taxon>
    </lineage>
</organism>
<feature type="region of interest" description="Disordered" evidence="2">
    <location>
        <begin position="751"/>
        <end position="771"/>
    </location>
</feature>
<dbReference type="PANTHER" id="PTHR13677">
    <property type="entry name" value="LD41638P"/>
    <property type="match status" value="1"/>
</dbReference>
<feature type="compositionally biased region" description="Low complexity" evidence="2">
    <location>
        <begin position="12"/>
        <end position="61"/>
    </location>
</feature>
<dbReference type="GO" id="GO:0005085">
    <property type="term" value="F:guanyl-nucleotide exchange factor activity"/>
    <property type="evidence" value="ECO:0007669"/>
    <property type="project" value="InterPro"/>
</dbReference>
<feature type="compositionally biased region" description="Basic and acidic residues" evidence="2">
    <location>
        <begin position="809"/>
        <end position="820"/>
    </location>
</feature>
<dbReference type="PROSITE" id="PS50211">
    <property type="entry name" value="DENN"/>
    <property type="match status" value="1"/>
</dbReference>